<accession>A0A4S2KLV6</accession>
<dbReference type="EMBL" id="QBLH01002286">
    <property type="protein sequence ID" value="TGZ48979.1"/>
    <property type="molecule type" value="Genomic_DNA"/>
</dbReference>
<dbReference type="AlphaFoldDB" id="A0A4S2KLV6"/>
<feature type="compositionally biased region" description="Polar residues" evidence="1">
    <location>
        <begin position="252"/>
        <end position="264"/>
    </location>
</feature>
<reference evidence="2 3" key="1">
    <citation type="journal article" date="2019" name="Philos. Trans. R. Soc. Lond., B, Biol. Sci.">
        <title>Ant behaviour and brain gene expression of defending hosts depend on the ecological success of the intruding social parasite.</title>
        <authorList>
            <person name="Kaur R."/>
            <person name="Stoldt M."/>
            <person name="Jongepier E."/>
            <person name="Feldmeyer B."/>
            <person name="Menzel F."/>
            <person name="Bornberg-Bauer E."/>
            <person name="Foitzik S."/>
        </authorList>
    </citation>
    <scope>NUCLEOTIDE SEQUENCE [LARGE SCALE GENOMIC DNA]</scope>
    <source>
        <tissue evidence="2">Whole body</tissue>
    </source>
</reference>
<feature type="region of interest" description="Disordered" evidence="1">
    <location>
        <begin position="81"/>
        <end position="107"/>
    </location>
</feature>
<evidence type="ECO:0000313" key="2">
    <source>
        <dbReference type="EMBL" id="TGZ48979.1"/>
    </source>
</evidence>
<organism evidence="2 3">
    <name type="scientific">Temnothorax longispinosus</name>
    <dbReference type="NCBI Taxonomy" id="300112"/>
    <lineage>
        <taxon>Eukaryota</taxon>
        <taxon>Metazoa</taxon>
        <taxon>Ecdysozoa</taxon>
        <taxon>Arthropoda</taxon>
        <taxon>Hexapoda</taxon>
        <taxon>Insecta</taxon>
        <taxon>Pterygota</taxon>
        <taxon>Neoptera</taxon>
        <taxon>Endopterygota</taxon>
        <taxon>Hymenoptera</taxon>
        <taxon>Apocrita</taxon>
        <taxon>Aculeata</taxon>
        <taxon>Formicoidea</taxon>
        <taxon>Formicidae</taxon>
        <taxon>Myrmicinae</taxon>
        <taxon>Temnothorax</taxon>
    </lineage>
</organism>
<feature type="compositionally biased region" description="Polar residues" evidence="1">
    <location>
        <begin position="212"/>
        <end position="222"/>
    </location>
</feature>
<gene>
    <name evidence="2" type="ORF">DBV15_03407</name>
</gene>
<feature type="region of interest" description="Disordered" evidence="1">
    <location>
        <begin position="210"/>
        <end position="264"/>
    </location>
</feature>
<proteinExistence type="predicted"/>
<feature type="compositionally biased region" description="Basic and acidic residues" evidence="1">
    <location>
        <begin position="224"/>
        <end position="251"/>
    </location>
</feature>
<keyword evidence="3" id="KW-1185">Reference proteome</keyword>
<comment type="caution">
    <text evidence="2">The sequence shown here is derived from an EMBL/GenBank/DDBJ whole genome shotgun (WGS) entry which is preliminary data.</text>
</comment>
<evidence type="ECO:0000256" key="1">
    <source>
        <dbReference type="SAM" id="MobiDB-lite"/>
    </source>
</evidence>
<evidence type="ECO:0000313" key="3">
    <source>
        <dbReference type="Proteomes" id="UP000310200"/>
    </source>
</evidence>
<name>A0A4S2KLV6_9HYME</name>
<protein>
    <submittedName>
        <fullName evidence="2">Uncharacterized protein</fullName>
    </submittedName>
</protein>
<sequence length="297" mass="33766">MTAALLDEWLFSSEIYGAATSSTFQRRDKFCERVLHICIAPPRPSTKPFQGDYARVCANDCDTEHQRWRWRWFLADRGEKGEEKDSGASQPASRPAGRSAATRGRKAALPVPYDRVYERSTSRPAQSAMLFPKLEFDLAGQLAERKVEPPSRSGCERRYVTLPYLVWSFEKERKREIGHLPSAARVTGAMNYTLDIILWLSAAVERTRSERTNAATNQTSRPASADKRGHGEKQEDIKTGGRTGREIRRPSISDTGSMTERSTADASAFEVTDQWCYYKLQIKQIIKITRYVIFSNR</sequence>
<dbReference type="Proteomes" id="UP000310200">
    <property type="component" value="Unassembled WGS sequence"/>
</dbReference>